<feature type="chain" id="PRO_5046753550" evidence="1">
    <location>
        <begin position="23"/>
        <end position="193"/>
    </location>
</feature>
<protein>
    <submittedName>
        <fullName evidence="2">DUF3558 domain-containing protein</fullName>
    </submittedName>
</protein>
<name>A0ABW1K1B7_9NOCA</name>
<proteinExistence type="predicted"/>
<comment type="caution">
    <text evidence="2">The sequence shown here is derived from an EMBL/GenBank/DDBJ whole genome shotgun (WGS) entry which is preliminary data.</text>
</comment>
<keyword evidence="3" id="KW-1185">Reference proteome</keyword>
<accession>A0ABW1K1B7</accession>
<dbReference type="InterPro" id="IPR024520">
    <property type="entry name" value="DUF3558"/>
</dbReference>
<dbReference type="PROSITE" id="PS51257">
    <property type="entry name" value="PROKAR_LIPOPROTEIN"/>
    <property type="match status" value="1"/>
</dbReference>
<dbReference type="Pfam" id="PF12079">
    <property type="entry name" value="DUF3558"/>
    <property type="match status" value="1"/>
</dbReference>
<reference evidence="3" key="1">
    <citation type="journal article" date="2019" name="Int. J. Syst. Evol. Microbiol.">
        <title>The Global Catalogue of Microorganisms (GCM) 10K type strain sequencing project: providing services to taxonomists for standard genome sequencing and annotation.</title>
        <authorList>
            <consortium name="The Broad Institute Genomics Platform"/>
            <consortium name="The Broad Institute Genome Sequencing Center for Infectious Disease"/>
            <person name="Wu L."/>
            <person name="Ma J."/>
        </authorList>
    </citation>
    <scope>NUCLEOTIDE SEQUENCE [LARGE SCALE GENOMIC DNA]</scope>
    <source>
        <strain evidence="3">CCUG 36956</strain>
    </source>
</reference>
<organism evidence="2 3">
    <name type="scientific">Nocardia lasii</name>
    <dbReference type="NCBI Taxonomy" id="1616107"/>
    <lineage>
        <taxon>Bacteria</taxon>
        <taxon>Bacillati</taxon>
        <taxon>Actinomycetota</taxon>
        <taxon>Actinomycetes</taxon>
        <taxon>Mycobacteriales</taxon>
        <taxon>Nocardiaceae</taxon>
        <taxon>Nocardia</taxon>
    </lineage>
</organism>
<dbReference type="EMBL" id="JBHSQN010000015">
    <property type="protein sequence ID" value="MFC6014288.1"/>
    <property type="molecule type" value="Genomic_DNA"/>
</dbReference>
<gene>
    <name evidence="2" type="ORF">ACFP3H_24820</name>
</gene>
<dbReference type="RefSeq" id="WP_378609539.1">
    <property type="nucleotide sequence ID" value="NZ_JBHSQN010000015.1"/>
</dbReference>
<dbReference type="Proteomes" id="UP001596223">
    <property type="component" value="Unassembled WGS sequence"/>
</dbReference>
<sequence>MTGRRTVGGRLGALVLAAVASATLVGCGQQVPGAPVDEFGRAVGDSGGGGPVNVNFDNLLRECEVLTEEQMAMAVGEGAMFDASFVGAICMWDVLGAPGGAAKLTLNWYENGSLNVERQTYQKLGYESSITSIQGASALEIRRPGDPDSCGVSAKAAGAGVVGWWINYRAGSAHPDPCPVAAKLVELTLNRAR</sequence>
<evidence type="ECO:0000313" key="3">
    <source>
        <dbReference type="Proteomes" id="UP001596223"/>
    </source>
</evidence>
<evidence type="ECO:0000256" key="1">
    <source>
        <dbReference type="SAM" id="SignalP"/>
    </source>
</evidence>
<feature type="signal peptide" evidence="1">
    <location>
        <begin position="1"/>
        <end position="22"/>
    </location>
</feature>
<evidence type="ECO:0000313" key="2">
    <source>
        <dbReference type="EMBL" id="MFC6014288.1"/>
    </source>
</evidence>
<keyword evidence="1" id="KW-0732">Signal</keyword>